<feature type="domain" description="Protein kinase" evidence="8">
    <location>
        <begin position="76"/>
        <end position="327"/>
    </location>
</feature>
<dbReference type="PROSITE" id="PS50011">
    <property type="entry name" value="PROTEIN_KINASE_DOM"/>
    <property type="match status" value="1"/>
</dbReference>
<evidence type="ECO:0000256" key="1">
    <source>
        <dbReference type="ARBA" id="ARBA00022679"/>
    </source>
</evidence>
<evidence type="ECO:0000256" key="5">
    <source>
        <dbReference type="PROSITE-ProRule" id="PRU10141"/>
    </source>
</evidence>
<reference evidence="9 10" key="1">
    <citation type="journal article" date="2017" name="BMC Genomics">
        <title>Genome sequencing of 39 Akkermansia muciniphila isolates reveals its population structure, genomic and functional diverisity, and global distribution in mammalian gut microbiotas.</title>
        <authorList>
            <person name="Guo X."/>
            <person name="Li S."/>
            <person name="Zhang J."/>
            <person name="Wu F."/>
            <person name="Li X."/>
            <person name="Wu D."/>
            <person name="Zhang M."/>
            <person name="Ou Z."/>
            <person name="Jie Z."/>
            <person name="Yan Q."/>
            <person name="Li P."/>
            <person name="Yi J."/>
            <person name="Peng Y."/>
        </authorList>
    </citation>
    <scope>NUCLEOTIDE SEQUENCE [LARGE SCALE GENOMIC DNA]</scope>
    <source>
        <strain evidence="9 10">GP28</strain>
    </source>
</reference>
<keyword evidence="7" id="KW-0472">Membrane</keyword>
<dbReference type="Gene3D" id="1.25.40.10">
    <property type="entry name" value="Tetratricopeptide repeat domain"/>
    <property type="match status" value="1"/>
</dbReference>
<dbReference type="PROSITE" id="PS00107">
    <property type="entry name" value="PROTEIN_KINASE_ATP"/>
    <property type="match status" value="1"/>
</dbReference>
<dbReference type="Pfam" id="PF00069">
    <property type="entry name" value="Pkinase"/>
    <property type="match status" value="1"/>
</dbReference>
<sequence length="767" mass="86220">MKGKISLEDLVEQFLDQCRSGNVPDIQDFAGAHPEFASELLALLPLVMEMEDWSVEKKQGIMPPVHDFPDLEGDDYRLIRRLGSGGMGVVFEALQLSLNRKVALKLLSPLLLQDAAQRSLFEHEAHVIARLHHPNIVRIFSAACRPGCCYYAMELIEGKSLDECEFSNPYEIARIGLQAARAIAYAHRCGILHRDIKPANLLLDEAGEVHVSDFGLAFLLQERNEVIEKEGAQSGTLRYMSPERLVHGVNTFSSDQYAFGVTLYELVAKSPPFPGLAPEELMERICREPVPPLKCSEPDLAAIINKCVSFRPESRYRSMDELSEDLLHFLNHEPVGASSPSPARRLQLWMKRKPAVAVLSLAAALCAAAFVVALGAGYLQTASALKLAENNAAVADAALSQVFTRIAEQPPSQKNTQLLSALLPYYRMIARGKNLPESKVCEANAVIGECALRTGSYALAEEAFRNMMKFRKDAFPVNQLATALKKQGKDKEATELFRQVADRFAMSERAEDRFETIRALLALSGSPESVERSRAFGMLETLLEDDPDHPEYRFQYAQLLAGNPRLFRERRIPGIEPNAAVLLLQLADAHPERPEYGLALVELMLKKLRYARNFREHNQRELADTVNLSERLLGRWPNDPQIISGMVRLHARYIGALRREGKNAWARRESDRLQGILEVLFYNPEISDAVKESLIRLQLQRLKLLRHDGQSYEGEDLRKKISRELGFYHGPMLRVFREELDKAGPDDESSVGKSEDSIIFERTKQGL</sequence>
<accession>A0AAX0WH87</accession>
<dbReference type="PROSITE" id="PS00108">
    <property type="entry name" value="PROTEIN_KINASE_ST"/>
    <property type="match status" value="1"/>
</dbReference>
<dbReference type="EMBL" id="PJLB01000012">
    <property type="protein sequence ID" value="PNC99919.1"/>
    <property type="molecule type" value="Genomic_DNA"/>
</dbReference>
<dbReference type="SUPFAM" id="SSF56112">
    <property type="entry name" value="Protein kinase-like (PK-like)"/>
    <property type="match status" value="1"/>
</dbReference>
<dbReference type="AlphaFoldDB" id="A0AAX0WH87"/>
<evidence type="ECO:0000313" key="10">
    <source>
        <dbReference type="Proteomes" id="UP000236075"/>
    </source>
</evidence>
<keyword evidence="2 5" id="KW-0547">Nucleotide-binding</keyword>
<dbReference type="CDD" id="cd14014">
    <property type="entry name" value="STKc_PknB_like"/>
    <property type="match status" value="1"/>
</dbReference>
<dbReference type="RefSeq" id="WP_102748688.1">
    <property type="nucleotide sequence ID" value="NZ_PJLB01000012.1"/>
</dbReference>
<dbReference type="InterPro" id="IPR017441">
    <property type="entry name" value="Protein_kinase_ATP_BS"/>
</dbReference>
<dbReference type="SUPFAM" id="SSF48452">
    <property type="entry name" value="TPR-like"/>
    <property type="match status" value="1"/>
</dbReference>
<feature type="transmembrane region" description="Helical" evidence="7">
    <location>
        <begin position="355"/>
        <end position="379"/>
    </location>
</feature>
<dbReference type="InterPro" id="IPR011990">
    <property type="entry name" value="TPR-like_helical_dom_sf"/>
</dbReference>
<dbReference type="SMART" id="SM00220">
    <property type="entry name" value="S_TKc"/>
    <property type="match status" value="1"/>
</dbReference>
<evidence type="ECO:0000256" key="3">
    <source>
        <dbReference type="ARBA" id="ARBA00022777"/>
    </source>
</evidence>
<keyword evidence="1" id="KW-0808">Transferase</keyword>
<dbReference type="GO" id="GO:0005524">
    <property type="term" value="F:ATP binding"/>
    <property type="evidence" value="ECO:0007669"/>
    <property type="project" value="UniProtKB-UniRule"/>
</dbReference>
<proteinExistence type="predicted"/>
<feature type="binding site" evidence="5">
    <location>
        <position position="105"/>
    </location>
    <ligand>
        <name>ATP</name>
        <dbReference type="ChEBI" id="CHEBI:30616"/>
    </ligand>
</feature>
<organism evidence="9 10">
    <name type="scientific">Akkermansia muciniphila</name>
    <dbReference type="NCBI Taxonomy" id="239935"/>
    <lineage>
        <taxon>Bacteria</taxon>
        <taxon>Pseudomonadati</taxon>
        <taxon>Verrucomicrobiota</taxon>
        <taxon>Verrucomicrobiia</taxon>
        <taxon>Verrucomicrobiales</taxon>
        <taxon>Akkermansiaceae</taxon>
        <taxon>Akkermansia</taxon>
    </lineage>
</organism>
<comment type="caution">
    <text evidence="9">The sequence shown here is derived from an EMBL/GenBank/DDBJ whole genome shotgun (WGS) entry which is preliminary data.</text>
</comment>
<evidence type="ECO:0000256" key="4">
    <source>
        <dbReference type="ARBA" id="ARBA00022840"/>
    </source>
</evidence>
<dbReference type="InterPro" id="IPR008271">
    <property type="entry name" value="Ser/Thr_kinase_AS"/>
</dbReference>
<dbReference type="InterPro" id="IPR011009">
    <property type="entry name" value="Kinase-like_dom_sf"/>
</dbReference>
<keyword evidence="3" id="KW-0418">Kinase</keyword>
<dbReference type="Gene3D" id="3.30.200.20">
    <property type="entry name" value="Phosphorylase Kinase, domain 1"/>
    <property type="match status" value="1"/>
</dbReference>
<dbReference type="Gene3D" id="1.10.510.10">
    <property type="entry name" value="Transferase(Phosphotransferase) domain 1"/>
    <property type="match status" value="1"/>
</dbReference>
<gene>
    <name evidence="9" type="ORF">CXT95_10945</name>
</gene>
<dbReference type="Proteomes" id="UP000236075">
    <property type="component" value="Unassembled WGS sequence"/>
</dbReference>
<evidence type="ECO:0000259" key="8">
    <source>
        <dbReference type="PROSITE" id="PS50011"/>
    </source>
</evidence>
<evidence type="ECO:0000313" key="9">
    <source>
        <dbReference type="EMBL" id="PNC99919.1"/>
    </source>
</evidence>
<name>A0AAX0WH87_9BACT</name>
<keyword evidence="7" id="KW-1133">Transmembrane helix</keyword>
<dbReference type="InterPro" id="IPR000719">
    <property type="entry name" value="Prot_kinase_dom"/>
</dbReference>
<dbReference type="PANTHER" id="PTHR43289:SF34">
    <property type="entry name" value="SERINE_THREONINE-PROTEIN KINASE YBDM-RELATED"/>
    <property type="match status" value="1"/>
</dbReference>
<evidence type="ECO:0000256" key="2">
    <source>
        <dbReference type="ARBA" id="ARBA00022741"/>
    </source>
</evidence>
<protein>
    <recommendedName>
        <fullName evidence="8">Protein kinase domain-containing protein</fullName>
    </recommendedName>
</protein>
<dbReference type="PANTHER" id="PTHR43289">
    <property type="entry name" value="MITOGEN-ACTIVATED PROTEIN KINASE KINASE KINASE 20-RELATED"/>
    <property type="match status" value="1"/>
</dbReference>
<dbReference type="GO" id="GO:0004674">
    <property type="term" value="F:protein serine/threonine kinase activity"/>
    <property type="evidence" value="ECO:0007669"/>
    <property type="project" value="TreeGrafter"/>
</dbReference>
<keyword evidence="7" id="KW-0812">Transmembrane</keyword>
<feature type="region of interest" description="Disordered" evidence="6">
    <location>
        <begin position="743"/>
        <end position="767"/>
    </location>
</feature>
<feature type="compositionally biased region" description="Basic and acidic residues" evidence="6">
    <location>
        <begin position="753"/>
        <end position="767"/>
    </location>
</feature>
<evidence type="ECO:0000256" key="7">
    <source>
        <dbReference type="SAM" id="Phobius"/>
    </source>
</evidence>
<keyword evidence="4 5" id="KW-0067">ATP-binding</keyword>
<evidence type="ECO:0000256" key="6">
    <source>
        <dbReference type="SAM" id="MobiDB-lite"/>
    </source>
</evidence>